<evidence type="ECO:0000313" key="1">
    <source>
        <dbReference type="EMBL" id="CAE7862261.1"/>
    </source>
</evidence>
<gene>
    <name evidence="1" type="primary">TY5A</name>
    <name evidence="1" type="ORF">SNEC2469_LOCUS27357</name>
</gene>
<proteinExistence type="predicted"/>
<protein>
    <submittedName>
        <fullName evidence="1">TY5A protein</fullName>
    </submittedName>
</protein>
<evidence type="ECO:0000313" key="2">
    <source>
        <dbReference type="Proteomes" id="UP000601435"/>
    </source>
</evidence>
<sequence length="148" mass="16740">VMQAELLHEVEEEIAEGNWSMYLDLEPGLVKIADQASSGGVPPRVYKTEVSYTPDIEDVISKLTGPLDVTHTVRTEDVMKNLEAWRPAILKEMKGIESAIVKLVPGSEERAQWFNKAGVQRLPMKFVFTLKPNDKAMQNEPGTWFKRK</sequence>
<feature type="non-terminal residue" evidence="1">
    <location>
        <position position="1"/>
    </location>
</feature>
<organism evidence="1 2">
    <name type="scientific">Symbiodinium necroappetens</name>
    <dbReference type="NCBI Taxonomy" id="1628268"/>
    <lineage>
        <taxon>Eukaryota</taxon>
        <taxon>Sar</taxon>
        <taxon>Alveolata</taxon>
        <taxon>Dinophyceae</taxon>
        <taxon>Suessiales</taxon>
        <taxon>Symbiodiniaceae</taxon>
        <taxon>Symbiodinium</taxon>
    </lineage>
</organism>
<keyword evidence="2" id="KW-1185">Reference proteome</keyword>
<name>A0A813AEB3_9DINO</name>
<reference evidence="1" key="1">
    <citation type="submission" date="2021-02" db="EMBL/GenBank/DDBJ databases">
        <authorList>
            <person name="Dougan E. K."/>
            <person name="Rhodes N."/>
            <person name="Thang M."/>
            <person name="Chan C."/>
        </authorList>
    </citation>
    <scope>NUCLEOTIDE SEQUENCE</scope>
</reference>
<dbReference type="OrthoDB" id="10465731at2759"/>
<dbReference type="EMBL" id="CAJNJA010057457">
    <property type="protein sequence ID" value="CAE7862261.1"/>
    <property type="molecule type" value="Genomic_DNA"/>
</dbReference>
<feature type="non-terminal residue" evidence="1">
    <location>
        <position position="148"/>
    </location>
</feature>
<comment type="caution">
    <text evidence="1">The sequence shown here is derived from an EMBL/GenBank/DDBJ whole genome shotgun (WGS) entry which is preliminary data.</text>
</comment>
<dbReference type="AlphaFoldDB" id="A0A813AEB3"/>
<dbReference type="Proteomes" id="UP000601435">
    <property type="component" value="Unassembled WGS sequence"/>
</dbReference>
<accession>A0A813AEB3</accession>